<sequence>MPRAEPARTPPSNSRKRRLPSQDEFPWDRPAPRSDAPEHPANASKKRRMVRGKGSEEGGAYMRLAAQDRARAGPMTDPVQSSARPAKPAVVKRVPSRAKRVPTSENEPPALPPRTARSAALPSAPVATLASPFQYRTHTPSWSSMTSPHTLSPLGSSIESVAGNRGRARAASLRAQPYPGASRPEKPVRRPTEPAVSLMGTLLSTPLATSTPKPANSPLPLAQDEMDLDTLNLPDDNEGSSESDVPAAKTTKTGKHPVSDREGRTSPENAKPKGKDGDDLNDMFSGLGLNEEKGFSTLPTRRVEKDRKVVNRFTSNAKQGMRAEGKKCTAENKLKSAAVGSIQSAQAIKSKLKKENVDANKLKTPKRPVIQPLQPKRRTTATIPTVVMKSTGGKAASPVSKAFVQKKRTDVWMKINDKALEPGEDSSDDEIAAW</sequence>
<proteinExistence type="predicted"/>
<evidence type="ECO:0000256" key="1">
    <source>
        <dbReference type="SAM" id="MobiDB-lite"/>
    </source>
</evidence>
<dbReference type="InParanoid" id="A0A165HN29"/>
<feature type="compositionally biased region" description="Basic and acidic residues" evidence="1">
    <location>
        <begin position="257"/>
        <end position="278"/>
    </location>
</feature>
<keyword evidence="3" id="KW-1185">Reference proteome</keyword>
<feature type="region of interest" description="Disordered" evidence="1">
    <location>
        <begin position="137"/>
        <end position="328"/>
    </location>
</feature>
<protein>
    <submittedName>
        <fullName evidence="2">Uncharacterized protein</fullName>
    </submittedName>
</protein>
<accession>A0A165HN29</accession>
<feature type="compositionally biased region" description="Basic and acidic residues" evidence="1">
    <location>
        <begin position="26"/>
        <end position="38"/>
    </location>
</feature>
<reference evidence="2 3" key="1">
    <citation type="journal article" date="2016" name="Mol. Biol. Evol.">
        <title>Comparative Genomics of Early-Diverging Mushroom-Forming Fungi Provides Insights into the Origins of Lignocellulose Decay Capabilities.</title>
        <authorList>
            <person name="Nagy L.G."/>
            <person name="Riley R."/>
            <person name="Tritt A."/>
            <person name="Adam C."/>
            <person name="Daum C."/>
            <person name="Floudas D."/>
            <person name="Sun H."/>
            <person name="Yadav J.S."/>
            <person name="Pangilinan J."/>
            <person name="Larsson K.H."/>
            <person name="Matsuura K."/>
            <person name="Barry K."/>
            <person name="Labutti K."/>
            <person name="Kuo R."/>
            <person name="Ohm R.A."/>
            <person name="Bhattacharya S.S."/>
            <person name="Shirouzu T."/>
            <person name="Yoshinaga Y."/>
            <person name="Martin F.M."/>
            <person name="Grigoriev I.V."/>
            <person name="Hibbett D.S."/>
        </authorList>
    </citation>
    <scope>NUCLEOTIDE SEQUENCE [LARGE SCALE GENOMIC DNA]</scope>
    <source>
        <strain evidence="2 3">HHB12733</strain>
    </source>
</reference>
<feature type="compositionally biased region" description="Polar residues" evidence="1">
    <location>
        <begin position="137"/>
        <end position="159"/>
    </location>
</feature>
<evidence type="ECO:0000313" key="3">
    <source>
        <dbReference type="Proteomes" id="UP000076842"/>
    </source>
</evidence>
<gene>
    <name evidence="2" type="ORF">CALCODRAFT_516101</name>
</gene>
<dbReference type="AlphaFoldDB" id="A0A165HN29"/>
<feature type="region of interest" description="Disordered" evidence="1">
    <location>
        <begin position="356"/>
        <end position="401"/>
    </location>
</feature>
<dbReference type="Proteomes" id="UP000076842">
    <property type="component" value="Unassembled WGS sequence"/>
</dbReference>
<dbReference type="EMBL" id="KV423940">
    <property type="protein sequence ID" value="KZT59500.1"/>
    <property type="molecule type" value="Genomic_DNA"/>
</dbReference>
<feature type="region of interest" description="Disordered" evidence="1">
    <location>
        <begin position="1"/>
        <end position="125"/>
    </location>
</feature>
<evidence type="ECO:0000313" key="2">
    <source>
        <dbReference type="EMBL" id="KZT59500.1"/>
    </source>
</evidence>
<feature type="compositionally biased region" description="Low complexity" evidence="1">
    <location>
        <begin position="201"/>
        <end position="214"/>
    </location>
</feature>
<name>A0A165HN29_9BASI</name>
<organism evidence="2 3">
    <name type="scientific">Calocera cornea HHB12733</name>
    <dbReference type="NCBI Taxonomy" id="1353952"/>
    <lineage>
        <taxon>Eukaryota</taxon>
        <taxon>Fungi</taxon>
        <taxon>Dikarya</taxon>
        <taxon>Basidiomycota</taxon>
        <taxon>Agaricomycotina</taxon>
        <taxon>Dacrymycetes</taxon>
        <taxon>Dacrymycetales</taxon>
        <taxon>Dacrymycetaceae</taxon>
        <taxon>Calocera</taxon>
    </lineage>
</organism>
<feature type="compositionally biased region" description="Basic and acidic residues" evidence="1">
    <location>
        <begin position="183"/>
        <end position="192"/>
    </location>
</feature>